<gene>
    <name evidence="1" type="ORF">F0562_010459</name>
</gene>
<sequence>MGCSGNSGGETELRLGPQGTVQFVDGLAAIDPTRELVVQIQQEAFQLGYVKDKPTFSTSNCACLPELHVELWPWVEQDLSASKYAKYITQSLEKMLSSLFQPKPMEYGSLMRASLAILATTEGQVI</sequence>
<name>A0A5J5A0W7_9ASTE</name>
<evidence type="ECO:0000313" key="2">
    <source>
        <dbReference type="Proteomes" id="UP000325577"/>
    </source>
</evidence>
<proteinExistence type="predicted"/>
<protein>
    <submittedName>
        <fullName evidence="1">Uncharacterized protein</fullName>
    </submittedName>
</protein>
<evidence type="ECO:0000313" key="1">
    <source>
        <dbReference type="EMBL" id="KAA8524110.1"/>
    </source>
</evidence>
<accession>A0A5J5A0W7</accession>
<dbReference type="Proteomes" id="UP000325577">
    <property type="component" value="Linkage Group LG4"/>
</dbReference>
<keyword evidence="2" id="KW-1185">Reference proteome</keyword>
<dbReference type="AlphaFoldDB" id="A0A5J5A0W7"/>
<organism evidence="1 2">
    <name type="scientific">Nyssa sinensis</name>
    <dbReference type="NCBI Taxonomy" id="561372"/>
    <lineage>
        <taxon>Eukaryota</taxon>
        <taxon>Viridiplantae</taxon>
        <taxon>Streptophyta</taxon>
        <taxon>Embryophyta</taxon>
        <taxon>Tracheophyta</taxon>
        <taxon>Spermatophyta</taxon>
        <taxon>Magnoliopsida</taxon>
        <taxon>eudicotyledons</taxon>
        <taxon>Gunneridae</taxon>
        <taxon>Pentapetalae</taxon>
        <taxon>asterids</taxon>
        <taxon>Cornales</taxon>
        <taxon>Nyssaceae</taxon>
        <taxon>Nyssa</taxon>
    </lineage>
</organism>
<reference evidence="1 2" key="1">
    <citation type="submission" date="2019-09" db="EMBL/GenBank/DDBJ databases">
        <title>A chromosome-level genome assembly of the Chinese tupelo Nyssa sinensis.</title>
        <authorList>
            <person name="Yang X."/>
            <person name="Kang M."/>
            <person name="Yang Y."/>
            <person name="Xiong H."/>
            <person name="Wang M."/>
            <person name="Zhang Z."/>
            <person name="Wang Z."/>
            <person name="Wu H."/>
            <person name="Ma T."/>
            <person name="Liu J."/>
            <person name="Xi Z."/>
        </authorList>
    </citation>
    <scope>NUCLEOTIDE SEQUENCE [LARGE SCALE GENOMIC DNA]</scope>
    <source>
        <strain evidence="1">J267</strain>
        <tissue evidence="1">Leaf</tissue>
    </source>
</reference>
<dbReference type="EMBL" id="CM018047">
    <property type="protein sequence ID" value="KAA8524110.1"/>
    <property type="molecule type" value="Genomic_DNA"/>
</dbReference>